<keyword evidence="3" id="KW-1185">Reference proteome</keyword>
<evidence type="ECO:0000256" key="1">
    <source>
        <dbReference type="SAM" id="MobiDB-lite"/>
    </source>
</evidence>
<dbReference type="EMBL" id="CADCXU010001997">
    <property type="protein sequence ID" value="CAA9994517.1"/>
    <property type="molecule type" value="Genomic_DNA"/>
</dbReference>
<reference evidence="2 3" key="1">
    <citation type="submission" date="2020-02" db="EMBL/GenBank/DDBJ databases">
        <authorList>
            <person name="Ferguson B K."/>
        </authorList>
    </citation>
    <scope>NUCLEOTIDE SEQUENCE [LARGE SCALE GENOMIC DNA]</scope>
</reference>
<evidence type="ECO:0000313" key="2">
    <source>
        <dbReference type="EMBL" id="CAA9994517.1"/>
    </source>
</evidence>
<gene>
    <name evidence="2" type="ORF">NTEN_LOCUS1333</name>
</gene>
<feature type="non-terminal residue" evidence="2">
    <location>
        <position position="1"/>
    </location>
</feature>
<name>A0A6H5FXI7_9HEMI</name>
<dbReference type="AlphaFoldDB" id="A0A6H5FXI7"/>
<organism evidence="2 3">
    <name type="scientific">Nesidiocoris tenuis</name>
    <dbReference type="NCBI Taxonomy" id="355587"/>
    <lineage>
        <taxon>Eukaryota</taxon>
        <taxon>Metazoa</taxon>
        <taxon>Ecdysozoa</taxon>
        <taxon>Arthropoda</taxon>
        <taxon>Hexapoda</taxon>
        <taxon>Insecta</taxon>
        <taxon>Pterygota</taxon>
        <taxon>Neoptera</taxon>
        <taxon>Paraneoptera</taxon>
        <taxon>Hemiptera</taxon>
        <taxon>Heteroptera</taxon>
        <taxon>Panheteroptera</taxon>
        <taxon>Cimicomorpha</taxon>
        <taxon>Miridae</taxon>
        <taxon>Dicyphina</taxon>
        <taxon>Nesidiocoris</taxon>
    </lineage>
</organism>
<evidence type="ECO:0000313" key="3">
    <source>
        <dbReference type="Proteomes" id="UP000479000"/>
    </source>
</evidence>
<proteinExistence type="predicted"/>
<sequence>YSLFTRILMDSEGLGGDEAEAARCSVLQTNYTSAPVVSGNSPRSAPPSPRPRNMQPSSRARSASPSWSTFGHVNPSYRKTVGLYRPPLRLTVTDVKFDDILYYRVSINCRQKRRLFWSGRSAVCPRTVPISCMSQNCPDQLCVPELSVARDALFLVSIAKGLRPTLGPVQVLARMWSLCRDRRILAYVPQFKDKDAQWEAPFRVTFKICKTAHGGVHVRWIPGWLPYLQTPAANCFIKLEFDYCAFTELSGAPTVYNVSLESTKIHSD</sequence>
<protein>
    <submittedName>
        <fullName evidence="2">Uncharacterized protein</fullName>
    </submittedName>
</protein>
<dbReference type="Proteomes" id="UP000479000">
    <property type="component" value="Unassembled WGS sequence"/>
</dbReference>
<accession>A0A6H5FXI7</accession>
<feature type="region of interest" description="Disordered" evidence="1">
    <location>
        <begin position="34"/>
        <end position="67"/>
    </location>
</feature>
<feature type="compositionally biased region" description="Low complexity" evidence="1">
    <location>
        <begin position="56"/>
        <end position="66"/>
    </location>
</feature>